<dbReference type="Pfam" id="PF03713">
    <property type="entry name" value="DUF305"/>
    <property type="match status" value="1"/>
</dbReference>
<organism evidence="3 4">
    <name type="scientific">Kutzneria viridogrisea</name>
    <dbReference type="NCBI Taxonomy" id="47990"/>
    <lineage>
        <taxon>Bacteria</taxon>
        <taxon>Bacillati</taxon>
        <taxon>Actinomycetota</taxon>
        <taxon>Actinomycetes</taxon>
        <taxon>Pseudonocardiales</taxon>
        <taxon>Pseudonocardiaceae</taxon>
        <taxon>Kutzneria</taxon>
    </lineage>
</organism>
<dbReference type="EMBL" id="JACJID010000004">
    <property type="protein sequence ID" value="MBA8928031.1"/>
    <property type="molecule type" value="Genomic_DNA"/>
</dbReference>
<dbReference type="PANTHER" id="PTHR36933:SF1">
    <property type="entry name" value="SLL0788 PROTEIN"/>
    <property type="match status" value="1"/>
</dbReference>
<evidence type="ECO:0000256" key="1">
    <source>
        <dbReference type="SAM" id="SignalP"/>
    </source>
</evidence>
<keyword evidence="1" id="KW-0732">Signal</keyword>
<dbReference type="InterPro" id="IPR012347">
    <property type="entry name" value="Ferritin-like"/>
</dbReference>
<evidence type="ECO:0000313" key="4">
    <source>
        <dbReference type="Proteomes" id="UP000517916"/>
    </source>
</evidence>
<keyword evidence="4" id="KW-1185">Reference proteome</keyword>
<protein>
    <submittedName>
        <fullName evidence="3">Uncharacterized protein (DUF305 family)</fullName>
    </submittedName>
</protein>
<dbReference type="PANTHER" id="PTHR36933">
    <property type="entry name" value="SLL0788 PROTEIN"/>
    <property type="match status" value="1"/>
</dbReference>
<dbReference type="PROSITE" id="PS51257">
    <property type="entry name" value="PROKAR_LIPOPROTEIN"/>
    <property type="match status" value="1"/>
</dbReference>
<evidence type="ECO:0000259" key="2">
    <source>
        <dbReference type="Pfam" id="PF03713"/>
    </source>
</evidence>
<proteinExistence type="predicted"/>
<feature type="chain" id="PRO_5045555894" evidence="1">
    <location>
        <begin position="21"/>
        <end position="193"/>
    </location>
</feature>
<gene>
    <name evidence="3" type="ORF">BC739_005248</name>
</gene>
<sequence>MTRLALALLTAGLLAAAGCASTPHQHQHQAPAAATAEFNAQDVMFLQMMIPHHGQGVQLADLAARRATQPGVRTLAAAIKSTELTEVDTMKSWLTQWKQPLAMSGSMSGHTGMTATDQSFIDEVAKAGDQDFERRFLDLLSGHQGNAAEMAREEVKSGQSKQVKDFADRIDKSRTAQVKQLLTFTGELGTQSG</sequence>
<comment type="caution">
    <text evidence="3">The sequence shown here is derived from an EMBL/GenBank/DDBJ whole genome shotgun (WGS) entry which is preliminary data.</text>
</comment>
<dbReference type="Gene3D" id="1.20.1260.10">
    <property type="match status" value="1"/>
</dbReference>
<accession>A0ABR6BM93</accession>
<dbReference type="RefSeq" id="WP_025356871.1">
    <property type="nucleotide sequence ID" value="NZ_BAAABQ010000030.1"/>
</dbReference>
<feature type="signal peptide" evidence="1">
    <location>
        <begin position="1"/>
        <end position="20"/>
    </location>
</feature>
<name>A0ABR6BM93_9PSEU</name>
<feature type="domain" description="DUF305" evidence="2">
    <location>
        <begin position="42"/>
        <end position="183"/>
    </location>
</feature>
<evidence type="ECO:0000313" key="3">
    <source>
        <dbReference type="EMBL" id="MBA8928031.1"/>
    </source>
</evidence>
<dbReference type="Proteomes" id="UP000517916">
    <property type="component" value="Unassembled WGS sequence"/>
</dbReference>
<reference evidence="3 4" key="1">
    <citation type="submission" date="2020-08" db="EMBL/GenBank/DDBJ databases">
        <title>Genomic Encyclopedia of Archaeal and Bacterial Type Strains, Phase II (KMG-II): from individual species to whole genera.</title>
        <authorList>
            <person name="Goeker M."/>
        </authorList>
    </citation>
    <scope>NUCLEOTIDE SEQUENCE [LARGE SCALE GENOMIC DNA]</scope>
    <source>
        <strain evidence="3 4">DSM 43850</strain>
    </source>
</reference>
<dbReference type="InterPro" id="IPR005183">
    <property type="entry name" value="DUF305_CopM-like"/>
</dbReference>